<accession>A0A9W5U1W5</accession>
<dbReference type="RefSeq" id="WP_188725954.1">
    <property type="nucleotide sequence ID" value="NZ_BMJD01000084.1"/>
</dbReference>
<dbReference type="AlphaFoldDB" id="A0A9W5U1W5"/>
<gene>
    <name evidence="1" type="ORF">GCM10011409_45380</name>
</gene>
<keyword evidence="2" id="KW-1185">Reference proteome</keyword>
<dbReference type="Proteomes" id="UP000621492">
    <property type="component" value="Unassembled WGS sequence"/>
</dbReference>
<reference evidence="1" key="2">
    <citation type="submission" date="2020-09" db="EMBL/GenBank/DDBJ databases">
        <authorList>
            <person name="Sun Q."/>
            <person name="Zhou Y."/>
        </authorList>
    </citation>
    <scope>NUCLEOTIDE SEQUENCE</scope>
    <source>
        <strain evidence="1">CGMCC 1.15454</strain>
    </source>
</reference>
<comment type="caution">
    <text evidence="1">The sequence shown here is derived from an EMBL/GenBank/DDBJ whole genome shotgun (WGS) entry which is preliminary data.</text>
</comment>
<sequence length="62" mass="7597">MDFKVFKSLPNEGKKQLLDLEWNKANLEFLFINEQDNKERSLIWIQIKKLEQQRETIINQYV</sequence>
<organism evidence="1 2">
    <name type="scientific">Lentibacillus populi</name>
    <dbReference type="NCBI Taxonomy" id="1827502"/>
    <lineage>
        <taxon>Bacteria</taxon>
        <taxon>Bacillati</taxon>
        <taxon>Bacillota</taxon>
        <taxon>Bacilli</taxon>
        <taxon>Bacillales</taxon>
        <taxon>Bacillaceae</taxon>
        <taxon>Lentibacillus</taxon>
    </lineage>
</organism>
<protein>
    <submittedName>
        <fullName evidence="1">Uncharacterized protein</fullName>
    </submittedName>
</protein>
<proteinExistence type="predicted"/>
<reference evidence="1" key="1">
    <citation type="journal article" date="2014" name="Int. J. Syst. Evol. Microbiol.">
        <title>Complete genome sequence of Corynebacterium casei LMG S-19264T (=DSM 44701T), isolated from a smear-ripened cheese.</title>
        <authorList>
            <consortium name="US DOE Joint Genome Institute (JGI-PGF)"/>
            <person name="Walter F."/>
            <person name="Albersmeier A."/>
            <person name="Kalinowski J."/>
            <person name="Ruckert C."/>
        </authorList>
    </citation>
    <scope>NUCLEOTIDE SEQUENCE</scope>
    <source>
        <strain evidence="1">CGMCC 1.15454</strain>
    </source>
</reference>
<name>A0A9W5U1W5_9BACI</name>
<evidence type="ECO:0000313" key="2">
    <source>
        <dbReference type="Proteomes" id="UP000621492"/>
    </source>
</evidence>
<dbReference type="EMBL" id="BMJD01000084">
    <property type="protein sequence ID" value="GGB63214.1"/>
    <property type="molecule type" value="Genomic_DNA"/>
</dbReference>
<evidence type="ECO:0000313" key="1">
    <source>
        <dbReference type="EMBL" id="GGB63214.1"/>
    </source>
</evidence>